<reference evidence="3 4" key="1">
    <citation type="submission" date="2018-09" db="EMBL/GenBank/DDBJ databases">
        <title>Genomic investigation of the strawberry pathogen Phytophthora fragariae indicates pathogenicity is determined by transcriptional variation in three key races.</title>
        <authorList>
            <person name="Adams T.M."/>
            <person name="Armitage A.D."/>
            <person name="Sobczyk M.K."/>
            <person name="Bates H.J."/>
            <person name="Dunwell J.M."/>
            <person name="Nellist C.F."/>
            <person name="Harrison R.J."/>
        </authorList>
    </citation>
    <scope>NUCLEOTIDE SEQUENCE [LARGE SCALE GENOMIC DNA]</scope>
    <source>
        <strain evidence="2 3">NOV-77</strain>
        <strain evidence="1 4">ONT-3</strain>
    </source>
</reference>
<dbReference type="Proteomes" id="UP000486351">
    <property type="component" value="Unassembled WGS sequence"/>
</dbReference>
<protein>
    <submittedName>
        <fullName evidence="1">Uncharacterized protein</fullName>
    </submittedName>
</protein>
<proteinExistence type="predicted"/>
<comment type="caution">
    <text evidence="1">The sequence shown here is derived from an EMBL/GenBank/DDBJ whole genome shotgun (WGS) entry which is preliminary data.</text>
</comment>
<evidence type="ECO:0000313" key="3">
    <source>
        <dbReference type="Proteomes" id="UP000486351"/>
    </source>
</evidence>
<accession>A0A6G0JHQ8</accession>
<dbReference type="AlphaFoldDB" id="A0A6G0JHQ8"/>
<evidence type="ECO:0000313" key="1">
    <source>
        <dbReference type="EMBL" id="KAE9056777.1"/>
    </source>
</evidence>
<gene>
    <name evidence="2" type="ORF">PF008_g11276</name>
    <name evidence="1" type="ORF">PF010_g31632</name>
</gene>
<name>A0A6G0JHQ8_9STRA</name>
<dbReference type="EMBL" id="QXFY01000598">
    <property type="protein sequence ID" value="KAE9340040.1"/>
    <property type="molecule type" value="Genomic_DNA"/>
</dbReference>
<sequence length="68" mass="7039">MTCSTVFDSATHFGSTLSKKASAGPSNLLFSASILKSSGQSPPLINCAATRRCTNFLPHARKSAPTPA</sequence>
<organism evidence="1 4">
    <name type="scientific">Phytophthora fragariae</name>
    <dbReference type="NCBI Taxonomy" id="53985"/>
    <lineage>
        <taxon>Eukaryota</taxon>
        <taxon>Sar</taxon>
        <taxon>Stramenopiles</taxon>
        <taxon>Oomycota</taxon>
        <taxon>Peronosporomycetes</taxon>
        <taxon>Peronosporales</taxon>
        <taxon>Peronosporaceae</taxon>
        <taxon>Phytophthora</taxon>
    </lineage>
</organism>
<evidence type="ECO:0000313" key="2">
    <source>
        <dbReference type="EMBL" id="KAE9340040.1"/>
    </source>
</evidence>
<evidence type="ECO:0000313" key="4">
    <source>
        <dbReference type="Proteomes" id="UP000488956"/>
    </source>
</evidence>
<dbReference type="Proteomes" id="UP000488956">
    <property type="component" value="Unassembled WGS sequence"/>
</dbReference>
<dbReference type="EMBL" id="QXFX01007533">
    <property type="protein sequence ID" value="KAE9056777.1"/>
    <property type="molecule type" value="Genomic_DNA"/>
</dbReference>